<accession>A0ABX9KDL7</accession>
<keyword evidence="1 3" id="KW-0547">Nucleotide-binding</keyword>
<proteinExistence type="predicted"/>
<evidence type="ECO:0000256" key="2">
    <source>
        <dbReference type="ARBA" id="ARBA00022840"/>
    </source>
</evidence>
<dbReference type="SUPFAM" id="SSF51998">
    <property type="entry name" value="PFL-like glycyl radical enzymes"/>
    <property type="match status" value="1"/>
</dbReference>
<gene>
    <name evidence="5" type="ORF">DYH56_14940</name>
</gene>
<dbReference type="NCBIfam" id="TIGR02487">
    <property type="entry name" value="NrdD"/>
    <property type="match status" value="1"/>
</dbReference>
<name>A0ABX9KDL7_9FUSO</name>
<evidence type="ECO:0000256" key="3">
    <source>
        <dbReference type="PROSITE-ProRule" id="PRU00492"/>
    </source>
</evidence>
<dbReference type="NCBIfam" id="NF005497">
    <property type="entry name" value="PRK07111.1"/>
    <property type="match status" value="1"/>
</dbReference>
<evidence type="ECO:0000259" key="4">
    <source>
        <dbReference type="PROSITE" id="PS51161"/>
    </source>
</evidence>
<dbReference type="PANTHER" id="PTHR21075:SF0">
    <property type="entry name" value="ANAEROBIC RIBONUCLEOSIDE-TRIPHOSPHATE REDUCTASE"/>
    <property type="match status" value="1"/>
</dbReference>
<dbReference type="PANTHER" id="PTHR21075">
    <property type="entry name" value="ANAEROBIC RIBONUCLEOSIDE-TRIPHOSPHATE REDUCTASE"/>
    <property type="match status" value="1"/>
</dbReference>
<protein>
    <submittedName>
        <fullName evidence="5">Anaerobic ribonucleoside triphosphate reductase</fullName>
        <ecNumber evidence="5">1.17.4.2</ecNumber>
    </submittedName>
</protein>
<dbReference type="PROSITE" id="PS51161">
    <property type="entry name" value="ATP_CONE"/>
    <property type="match status" value="1"/>
</dbReference>
<reference evidence="5 6" key="1">
    <citation type="submission" date="2018-08" db="EMBL/GenBank/DDBJ databases">
        <title>Draft genome sequence of Psychrilyobacter sp. strain SD5 isolated from Black Sea water.</title>
        <authorList>
            <person name="Yadav S."/>
            <person name="Villanueva L."/>
            <person name="Damste J.S.S."/>
        </authorList>
    </citation>
    <scope>NUCLEOTIDE SEQUENCE [LARGE SCALE GENOMIC DNA]</scope>
    <source>
        <strain evidence="5 6">SD5</strain>
    </source>
</reference>
<dbReference type="EC" id="1.17.4.2" evidence="5"/>
<dbReference type="Gene3D" id="3.20.70.20">
    <property type="match status" value="1"/>
</dbReference>
<evidence type="ECO:0000313" key="5">
    <source>
        <dbReference type="EMBL" id="REI39385.1"/>
    </source>
</evidence>
<organism evidence="5 6">
    <name type="scientific">Psychrilyobacter piezotolerans</name>
    <dbReference type="NCBI Taxonomy" id="2293438"/>
    <lineage>
        <taxon>Bacteria</taxon>
        <taxon>Fusobacteriati</taxon>
        <taxon>Fusobacteriota</taxon>
        <taxon>Fusobacteriia</taxon>
        <taxon>Fusobacteriales</taxon>
        <taxon>Fusobacteriaceae</taxon>
        <taxon>Psychrilyobacter</taxon>
    </lineage>
</organism>
<dbReference type="GO" id="GO:0008998">
    <property type="term" value="F:ribonucleoside-triphosphate reductase (thioredoxin) activity"/>
    <property type="evidence" value="ECO:0007669"/>
    <property type="project" value="UniProtKB-EC"/>
</dbReference>
<keyword evidence="2 3" id="KW-0067">ATP-binding</keyword>
<comment type="caution">
    <text evidence="5">The sequence shown here is derived from an EMBL/GenBank/DDBJ whole genome shotgun (WGS) entry which is preliminary data.</text>
</comment>
<feature type="domain" description="ATP-cone" evidence="4">
    <location>
        <begin position="1"/>
        <end position="87"/>
    </location>
</feature>
<evidence type="ECO:0000313" key="6">
    <source>
        <dbReference type="Proteomes" id="UP000263486"/>
    </source>
</evidence>
<dbReference type="InterPro" id="IPR005144">
    <property type="entry name" value="ATP-cone_dom"/>
</dbReference>
<sequence>MKVVKRDGKKVNFDANKIICAINKAAIASKEDVSTKFALEVVNKIVDLNKDLKVEEIQDLVEKELMKTYPDMAKNYILYRDMRNIERHKRTTIKKSFDGIVTVEKNDINNENANMAGNTPAGQMMTFASETTKDYTHKYLLNPEYSNAHMAGDIHIHDLDYYPTKTSTCVQYDLQKLFTNGFKSKHGKIREPKSVSTYATLATIIFQTNQNEQHGGQAIPAFDFFMAPGVLKSFRRHLRYRSLTFLDADYIEDKNNELKEIINNSITTISVSEDVKNILAEKLGMDMKTVDKLIKIAYADTKNETHQAMEGFIHNLNTMHSRGGNQVVFSSINYGTDFSAEGRMVIEELFKATEEGLGDSETPVFPIQIFKVKTGISFSEKDFELAVNNWAKAAKGELEFETPNFDLFIRACEVTSKRLFPNFVFLDTPFNFHEKWDINDPDRYLYEVATMGCRTRVFENVRGDKTSIGRGNVSFTSINMPRLAIKARKEAVEKLGENSSELETLAVELFHKNVKEMAYFVASQLKDRFEFQGSAVARQFPFMMENGIWDGGQNLNPNDDVRDTFASGTLGIGFIGGHNAMMALYGEGHGKNDKAYNALYKAVSDIKDIAAEKSKEHKLNFSALATPAEGLSGRFTKIDREKFGTFEGVNDRDYYINSFHVDVKEDISSMEKIKREAPFHELTRGGHITYIELDGEAKKNILAIMKIVRAMQQEGIGYGSINHPVDRCKSCGFKGIIECTCPVCGGKEISRTRRITGYLTGDLDGWNSYKQAEEQDRVKHN</sequence>
<dbReference type="Pfam" id="PF03477">
    <property type="entry name" value="ATP-cone"/>
    <property type="match status" value="1"/>
</dbReference>
<dbReference type="RefSeq" id="WP_114643669.1">
    <property type="nucleotide sequence ID" value="NZ_JAACIO010000044.1"/>
</dbReference>
<dbReference type="Pfam" id="PF13597">
    <property type="entry name" value="NRDD"/>
    <property type="match status" value="1"/>
</dbReference>
<dbReference type="InterPro" id="IPR012833">
    <property type="entry name" value="NrdD"/>
</dbReference>
<evidence type="ECO:0000256" key="1">
    <source>
        <dbReference type="ARBA" id="ARBA00022741"/>
    </source>
</evidence>
<dbReference type="EMBL" id="QUAJ01000047">
    <property type="protein sequence ID" value="REI39385.1"/>
    <property type="molecule type" value="Genomic_DNA"/>
</dbReference>
<keyword evidence="5" id="KW-0560">Oxidoreductase</keyword>
<keyword evidence="6" id="KW-1185">Reference proteome</keyword>
<dbReference type="Proteomes" id="UP000263486">
    <property type="component" value="Unassembled WGS sequence"/>
</dbReference>